<dbReference type="Gene3D" id="3.40.190.10">
    <property type="entry name" value="Periplasmic binding protein-like II"/>
    <property type="match status" value="2"/>
</dbReference>
<dbReference type="OrthoDB" id="7431968at2"/>
<dbReference type="Pfam" id="PF09084">
    <property type="entry name" value="NMT1"/>
    <property type="match status" value="1"/>
</dbReference>
<gene>
    <name evidence="2" type="ORF">DOO78_16735</name>
</gene>
<proteinExistence type="predicted"/>
<dbReference type="AlphaFoldDB" id="A0A327M4J6"/>
<comment type="caution">
    <text evidence="2">The sequence shown here is derived from an EMBL/GenBank/DDBJ whole genome shotgun (WGS) entry which is preliminary data.</text>
</comment>
<dbReference type="PANTHER" id="PTHR31528:SF3">
    <property type="entry name" value="THIAMINE BIOSYNTHESIS PROTEIN HI_0357-RELATED"/>
    <property type="match status" value="1"/>
</dbReference>
<dbReference type="GO" id="GO:0009228">
    <property type="term" value="P:thiamine biosynthetic process"/>
    <property type="evidence" value="ECO:0007669"/>
    <property type="project" value="InterPro"/>
</dbReference>
<sequence length="345" mass="37612">MSVHRHIVSRRAALGLLGAGAPLLLPAPGPVRAQPRLDKVSFITNWRAQAEHGGFYQAQAAGLYRKAGLEVDLRTGGPQINPAQLLLGGRVDMSMGNGLGALNFVQEKLPFLCIGAIFQKDMVVLIGHPGTGFSGFEALRGRTILISAEPRVTWWPFLRQKYGLKDEQIRPYTFNLQPFLADRMLVQQGYLGSEPFSLRQAGMTPETLLLHDAGFENYGTTINIGAKTLAERREVIQRFLDASMEGWDQYLKGPAGGVDTAAANALIKAQNPEMGDDLIAFGTRMMNEAGIVRSGDAGRLGIGAMTEERWGRFHAAMAEVGVLPKDLDWRKAFDLSLVNRGIGKA</sequence>
<feature type="domain" description="SsuA/THI5-like" evidence="1">
    <location>
        <begin position="50"/>
        <end position="254"/>
    </location>
</feature>
<dbReference type="SUPFAM" id="SSF53850">
    <property type="entry name" value="Periplasmic binding protein-like II"/>
    <property type="match status" value="1"/>
</dbReference>
<dbReference type="InterPro" id="IPR006311">
    <property type="entry name" value="TAT_signal"/>
</dbReference>
<accession>A0A327M4J6</accession>
<evidence type="ECO:0000259" key="1">
    <source>
        <dbReference type="Pfam" id="PF09084"/>
    </source>
</evidence>
<dbReference type="InterPro" id="IPR015168">
    <property type="entry name" value="SsuA/THI5"/>
</dbReference>
<organism evidence="2 3">
    <name type="scientific">Roseicella frigidaeris</name>
    <dbReference type="NCBI Taxonomy" id="2230885"/>
    <lineage>
        <taxon>Bacteria</taxon>
        <taxon>Pseudomonadati</taxon>
        <taxon>Pseudomonadota</taxon>
        <taxon>Alphaproteobacteria</taxon>
        <taxon>Acetobacterales</taxon>
        <taxon>Roseomonadaceae</taxon>
        <taxon>Roseicella</taxon>
    </lineage>
</organism>
<dbReference type="EMBL" id="QLIX01000013">
    <property type="protein sequence ID" value="RAI57890.1"/>
    <property type="molecule type" value="Genomic_DNA"/>
</dbReference>
<reference evidence="3" key="1">
    <citation type="submission" date="2018-06" db="EMBL/GenBank/DDBJ databases">
        <authorList>
            <person name="Khan S.A."/>
        </authorList>
    </citation>
    <scope>NUCLEOTIDE SEQUENCE [LARGE SCALE GENOMIC DNA]</scope>
    <source>
        <strain evidence="3">DB-1506</strain>
    </source>
</reference>
<dbReference type="PANTHER" id="PTHR31528">
    <property type="entry name" value="4-AMINO-5-HYDROXYMETHYL-2-METHYLPYRIMIDINE PHOSPHATE SYNTHASE THI11-RELATED"/>
    <property type="match status" value="1"/>
</dbReference>
<keyword evidence="3" id="KW-1185">Reference proteome</keyword>
<name>A0A327M4J6_9PROT</name>
<dbReference type="RefSeq" id="WP_111471007.1">
    <property type="nucleotide sequence ID" value="NZ_QLIX01000013.1"/>
</dbReference>
<dbReference type="Proteomes" id="UP000249065">
    <property type="component" value="Unassembled WGS sequence"/>
</dbReference>
<evidence type="ECO:0000313" key="3">
    <source>
        <dbReference type="Proteomes" id="UP000249065"/>
    </source>
</evidence>
<dbReference type="PROSITE" id="PS51318">
    <property type="entry name" value="TAT"/>
    <property type="match status" value="1"/>
</dbReference>
<evidence type="ECO:0000313" key="2">
    <source>
        <dbReference type="EMBL" id="RAI57890.1"/>
    </source>
</evidence>
<protein>
    <submittedName>
        <fullName evidence="2">ABC transporter substrate-binding protein</fullName>
    </submittedName>
</protein>
<dbReference type="InterPro" id="IPR027939">
    <property type="entry name" value="NMT1/THI5"/>
</dbReference>